<comment type="caution">
    <text evidence="4">The sequence shown here is derived from an EMBL/GenBank/DDBJ whole genome shotgun (WGS) entry which is preliminary data.</text>
</comment>
<evidence type="ECO:0000259" key="3">
    <source>
        <dbReference type="PROSITE" id="PS51755"/>
    </source>
</evidence>
<dbReference type="OrthoDB" id="5594115at2"/>
<keyword evidence="1 2" id="KW-0238">DNA-binding</keyword>
<dbReference type="CDD" id="cd00383">
    <property type="entry name" value="trans_reg_C"/>
    <property type="match status" value="1"/>
</dbReference>
<feature type="DNA-binding region" description="OmpR/PhoB-type" evidence="2">
    <location>
        <begin position="1"/>
        <end position="92"/>
    </location>
</feature>
<keyword evidence="5" id="KW-1185">Reference proteome</keyword>
<organism evidence="4 5">
    <name type="scientific">Vibrio caribbeanicus ATCC BAA-2122</name>
    <dbReference type="NCBI Taxonomy" id="796620"/>
    <lineage>
        <taxon>Bacteria</taxon>
        <taxon>Pseudomonadati</taxon>
        <taxon>Pseudomonadota</taxon>
        <taxon>Gammaproteobacteria</taxon>
        <taxon>Vibrionales</taxon>
        <taxon>Vibrionaceae</taxon>
        <taxon>Vibrio</taxon>
    </lineage>
</organism>
<dbReference type="AlphaFoldDB" id="E3BET1"/>
<protein>
    <submittedName>
        <fullName evidence="4">Putative transcriptional regulator ToxR</fullName>
    </submittedName>
</protein>
<dbReference type="InterPro" id="IPR036388">
    <property type="entry name" value="WH-like_DNA-bd_sf"/>
</dbReference>
<dbReference type="SUPFAM" id="SSF46894">
    <property type="entry name" value="C-terminal effector domain of the bipartite response regulators"/>
    <property type="match status" value="1"/>
</dbReference>
<evidence type="ECO:0000313" key="4">
    <source>
        <dbReference type="EMBL" id="EFP98448.1"/>
    </source>
</evidence>
<sequence length="247" mass="27964">MLVENSLALVNEKTGQQVRIGTHDFLTLYELCCNAGNIVTKETLLEKGWPGKIVSESSLTQSIRNIRNLIGDNGKEQKWLKTISKVGYLLDAEVVIEDHPMSKATFFNSLKNTKKLKKPFINTKTKVVILSCLVVSLAFLSEKLYLKYSFTKDNGHYPNTRYDNGIIQIYSDKESIAIYVGESINQILQSTHRKPQKIAILLQENNLSYAIINSEGKIYNKLLIIDNNTSDREIHDIILKEVTNALS</sequence>
<proteinExistence type="predicted"/>
<evidence type="ECO:0000256" key="2">
    <source>
        <dbReference type="PROSITE-ProRule" id="PRU01091"/>
    </source>
</evidence>
<dbReference type="GO" id="GO:0006355">
    <property type="term" value="P:regulation of DNA-templated transcription"/>
    <property type="evidence" value="ECO:0007669"/>
    <property type="project" value="InterPro"/>
</dbReference>
<dbReference type="STRING" id="796620.VIBC2010_16084"/>
<dbReference type="SMART" id="SM00862">
    <property type="entry name" value="Trans_reg_C"/>
    <property type="match status" value="1"/>
</dbReference>
<dbReference type="RefSeq" id="WP_009599374.1">
    <property type="nucleotide sequence ID" value="NZ_AEIU01000003.1"/>
</dbReference>
<name>E3BET1_9VIBR</name>
<dbReference type="InterPro" id="IPR016032">
    <property type="entry name" value="Sig_transdc_resp-reg_C-effctor"/>
</dbReference>
<dbReference type="eggNOG" id="COG3710">
    <property type="taxonomic scope" value="Bacteria"/>
</dbReference>
<accession>E3BET1</accession>
<feature type="domain" description="OmpR/PhoB-type" evidence="3">
    <location>
        <begin position="1"/>
        <end position="92"/>
    </location>
</feature>
<dbReference type="Proteomes" id="UP000002943">
    <property type="component" value="Unassembled WGS sequence"/>
</dbReference>
<dbReference type="PROSITE" id="PS51755">
    <property type="entry name" value="OMPR_PHOB"/>
    <property type="match status" value="1"/>
</dbReference>
<dbReference type="GO" id="GO:0003677">
    <property type="term" value="F:DNA binding"/>
    <property type="evidence" value="ECO:0007669"/>
    <property type="project" value="UniProtKB-UniRule"/>
</dbReference>
<dbReference type="GO" id="GO:0000160">
    <property type="term" value="P:phosphorelay signal transduction system"/>
    <property type="evidence" value="ECO:0007669"/>
    <property type="project" value="InterPro"/>
</dbReference>
<dbReference type="InterPro" id="IPR001867">
    <property type="entry name" value="OmpR/PhoB-type_DNA-bd"/>
</dbReference>
<evidence type="ECO:0000313" key="5">
    <source>
        <dbReference type="Proteomes" id="UP000002943"/>
    </source>
</evidence>
<dbReference type="Gene3D" id="1.10.10.10">
    <property type="entry name" value="Winged helix-like DNA-binding domain superfamily/Winged helix DNA-binding domain"/>
    <property type="match status" value="1"/>
</dbReference>
<dbReference type="EMBL" id="AEIU01000003">
    <property type="protein sequence ID" value="EFP98448.1"/>
    <property type="molecule type" value="Genomic_DNA"/>
</dbReference>
<evidence type="ECO:0000256" key="1">
    <source>
        <dbReference type="ARBA" id="ARBA00023125"/>
    </source>
</evidence>
<gene>
    <name evidence="4" type="ORF">VIBC2010_16084</name>
</gene>
<reference evidence="4 5" key="1">
    <citation type="journal article" date="2012" name="Int. J. Syst. Evol. Microbiol.">
        <title>Vibrio caribbeanicus sp. nov., isolated from the marine sponge Scleritoderma cyanea.</title>
        <authorList>
            <person name="Hoffmann M."/>
            <person name="Monday S.R."/>
            <person name="Allard M.W."/>
            <person name="Strain E.A."/>
            <person name="Whittaker P."/>
            <person name="Naum M."/>
            <person name="McCarthy P.J."/>
            <person name="Lopez J.V."/>
            <person name="Fischer M."/>
            <person name="Brown E.W."/>
        </authorList>
    </citation>
    <scope>NUCLEOTIDE SEQUENCE [LARGE SCALE GENOMIC DNA]</scope>
    <source>
        <strain evidence="4 5">ATCC BAA-2122</strain>
    </source>
</reference>
<dbReference type="Pfam" id="PF00486">
    <property type="entry name" value="Trans_reg_C"/>
    <property type="match status" value="1"/>
</dbReference>